<evidence type="ECO:0000259" key="1">
    <source>
        <dbReference type="Pfam" id="PF13392"/>
    </source>
</evidence>
<dbReference type="RefSeq" id="YP_002003475.1">
    <property type="nucleotide sequence ID" value="NC_011040.1"/>
</dbReference>
<dbReference type="EMBL" id="EU734171">
    <property type="protein sequence ID" value="ACF15752.1"/>
    <property type="molecule type" value="Genomic_DNA"/>
</dbReference>
<reference evidence="2 3" key="1">
    <citation type="submission" date="2008-05" db="EMBL/GenBank/DDBJ databases">
        <title>Genomic sequences and analysis of several T7-like bacteriophages.</title>
        <authorList>
            <person name="Savalia D."/>
            <person name="Severinov K."/>
            <person name="Molineux I."/>
        </authorList>
    </citation>
    <scope>NUCLEOTIDE SEQUENCE [LARGE SCALE GENOMIC DNA]</scope>
</reference>
<evidence type="ECO:0000313" key="3">
    <source>
        <dbReference type="Proteomes" id="UP000000616"/>
    </source>
</evidence>
<accession>B3VCP7</accession>
<gene>
    <name evidence="2" type="primary">2.8</name>
    <name evidence="2" type="ORF">AS7_0026</name>
</gene>
<sequence length="144" mass="16005">MHKSTKIQTVESLLSRTVSVEGCLEWTGSTRGGYGRVTTQGKGWTVIRLIWTLQHGEIPEGNVVRHTCDNPKCCNPEHLVVGTQGDNMQDRFNRGRYSLFPLPSMVEALISRGISQASIAGFFCVNQGHISRIHRGEYRGAKCC</sequence>
<feature type="domain" description="HNH nuclease" evidence="1">
    <location>
        <begin position="48"/>
        <end position="88"/>
    </location>
</feature>
<dbReference type="GeneID" id="6449710"/>
<protein>
    <submittedName>
        <fullName evidence="2">Gp2.8</fullName>
    </submittedName>
</protein>
<keyword evidence="3" id="KW-1185">Reference proteome</keyword>
<dbReference type="InterPro" id="IPR044925">
    <property type="entry name" value="His-Me_finger_sf"/>
</dbReference>
<dbReference type="KEGG" id="vg:6449710"/>
<organism evidence="2 3">
    <name type="scientific">Escherichia phage BA14</name>
    <dbReference type="NCBI Taxonomy" id="532074"/>
    <lineage>
        <taxon>Viruses</taxon>
        <taxon>Duplodnaviria</taxon>
        <taxon>Heunggongvirae</taxon>
        <taxon>Uroviricota</taxon>
        <taxon>Caudoviricetes</taxon>
        <taxon>Autographivirales</taxon>
        <taxon>Autotranscriptaviridae</taxon>
        <taxon>Studiervirinae</taxon>
        <taxon>Berlinvirus</taxon>
        <taxon>Berlinvirus BA14</taxon>
    </lineage>
</organism>
<dbReference type="Pfam" id="PF13392">
    <property type="entry name" value="HNH_3"/>
    <property type="match status" value="1"/>
</dbReference>
<name>B3VCP7_9CAUD</name>
<dbReference type="Proteomes" id="UP000000616">
    <property type="component" value="Segment"/>
</dbReference>
<evidence type="ECO:0000313" key="2">
    <source>
        <dbReference type="EMBL" id="ACF15752.1"/>
    </source>
</evidence>
<dbReference type="GO" id="GO:0004519">
    <property type="term" value="F:endonuclease activity"/>
    <property type="evidence" value="ECO:0007669"/>
    <property type="project" value="InterPro"/>
</dbReference>
<dbReference type="InterPro" id="IPR003615">
    <property type="entry name" value="HNH_nuc"/>
</dbReference>
<dbReference type="SUPFAM" id="SSF54060">
    <property type="entry name" value="His-Me finger endonucleases"/>
    <property type="match status" value="1"/>
</dbReference>
<dbReference type="OrthoDB" id="21336at10239"/>
<proteinExistence type="predicted"/>
<dbReference type="Gene3D" id="3.90.75.10">
    <property type="entry name" value="Homing Intron 3 (I-ppo) Encoded Endonuclease, Chain A"/>
    <property type="match status" value="1"/>
</dbReference>
<dbReference type="InterPro" id="IPR044930">
    <property type="entry name" value="Homing_endonuclease_His-Me"/>
</dbReference>